<evidence type="ECO:0000256" key="1">
    <source>
        <dbReference type="SAM" id="MobiDB-lite"/>
    </source>
</evidence>
<dbReference type="EMBL" id="JAHHUM010002513">
    <property type="protein sequence ID" value="KAK5603290.1"/>
    <property type="molecule type" value="Genomic_DNA"/>
</dbReference>
<dbReference type="Proteomes" id="UP001311232">
    <property type="component" value="Unassembled WGS sequence"/>
</dbReference>
<dbReference type="AlphaFoldDB" id="A0AAV9R4Q8"/>
<evidence type="ECO:0000313" key="3">
    <source>
        <dbReference type="Proteomes" id="UP001311232"/>
    </source>
</evidence>
<feature type="compositionally biased region" description="Gly residues" evidence="1">
    <location>
        <begin position="129"/>
        <end position="141"/>
    </location>
</feature>
<protein>
    <submittedName>
        <fullName evidence="2">Uncharacterized protein</fullName>
    </submittedName>
</protein>
<gene>
    <name evidence="2" type="ORF">CRENBAI_010864</name>
</gene>
<name>A0AAV9R4Q8_9TELE</name>
<organism evidence="2 3">
    <name type="scientific">Crenichthys baileyi</name>
    <name type="common">White River springfish</name>
    <dbReference type="NCBI Taxonomy" id="28760"/>
    <lineage>
        <taxon>Eukaryota</taxon>
        <taxon>Metazoa</taxon>
        <taxon>Chordata</taxon>
        <taxon>Craniata</taxon>
        <taxon>Vertebrata</taxon>
        <taxon>Euteleostomi</taxon>
        <taxon>Actinopterygii</taxon>
        <taxon>Neopterygii</taxon>
        <taxon>Teleostei</taxon>
        <taxon>Neoteleostei</taxon>
        <taxon>Acanthomorphata</taxon>
        <taxon>Ovalentaria</taxon>
        <taxon>Atherinomorphae</taxon>
        <taxon>Cyprinodontiformes</taxon>
        <taxon>Goodeidae</taxon>
        <taxon>Crenichthys</taxon>
    </lineage>
</organism>
<feature type="compositionally biased region" description="Polar residues" evidence="1">
    <location>
        <begin position="111"/>
        <end position="122"/>
    </location>
</feature>
<evidence type="ECO:0000313" key="2">
    <source>
        <dbReference type="EMBL" id="KAK5603290.1"/>
    </source>
</evidence>
<keyword evidence="3" id="KW-1185">Reference proteome</keyword>
<proteinExistence type="predicted"/>
<comment type="caution">
    <text evidence="2">The sequence shown here is derived from an EMBL/GenBank/DDBJ whole genome shotgun (WGS) entry which is preliminary data.</text>
</comment>
<feature type="region of interest" description="Disordered" evidence="1">
    <location>
        <begin position="111"/>
        <end position="141"/>
    </location>
</feature>
<sequence>MLSQGETAAGGSITLWDCFAASAADPSVHHRHKTVVTDMCYPTEISSLMDFGTADCSLGKGTLLLQITRRCPGDSRKGVRGTDGNQEREWVKAVLAASGCVLNRYTETDTTADSGVKQSQSRGGHEVRQGGGEGRVGITGI</sequence>
<accession>A0AAV9R4Q8</accession>
<reference evidence="2 3" key="1">
    <citation type="submission" date="2021-06" db="EMBL/GenBank/DDBJ databases">
        <authorList>
            <person name="Palmer J.M."/>
        </authorList>
    </citation>
    <scope>NUCLEOTIDE SEQUENCE [LARGE SCALE GENOMIC DNA]</scope>
    <source>
        <strain evidence="2 3">MEX-2019</strain>
        <tissue evidence="2">Muscle</tissue>
    </source>
</reference>